<accession>A0A0M2NKF8</accession>
<dbReference type="InterPro" id="IPR011051">
    <property type="entry name" value="RmlC_Cupin_sf"/>
</dbReference>
<dbReference type="Proteomes" id="UP000034076">
    <property type="component" value="Unassembled WGS sequence"/>
</dbReference>
<dbReference type="CDD" id="cd02910">
    <property type="entry name" value="cupin_Yhhw_N"/>
    <property type="match status" value="1"/>
</dbReference>
<dbReference type="InterPro" id="IPR014710">
    <property type="entry name" value="RmlC-like_jellyroll"/>
</dbReference>
<dbReference type="PANTHER" id="PTHR43212:SF3">
    <property type="entry name" value="QUERCETIN 2,3-DIOXYGENASE"/>
    <property type="match status" value="1"/>
</dbReference>
<organism evidence="6 7">
    <name type="scientific">Christensenella hongkongensis</name>
    <dbReference type="NCBI Taxonomy" id="270498"/>
    <lineage>
        <taxon>Bacteria</taxon>
        <taxon>Bacillati</taxon>
        <taxon>Bacillota</taxon>
        <taxon>Clostridia</taxon>
        <taxon>Christensenellales</taxon>
        <taxon>Christensenellaceae</taxon>
        <taxon>Christensenella</taxon>
    </lineage>
</organism>
<feature type="binding site" evidence="2">
    <location>
        <position position="103"/>
    </location>
    <ligand>
        <name>Fe cation</name>
        <dbReference type="ChEBI" id="CHEBI:24875"/>
    </ligand>
</feature>
<evidence type="ECO:0000256" key="3">
    <source>
        <dbReference type="RuleBase" id="RU003457"/>
    </source>
</evidence>
<keyword evidence="7" id="KW-1185">Reference proteome</keyword>
<keyword evidence="2" id="KW-0479">Metal-binding</keyword>
<feature type="binding site" evidence="2">
    <location>
        <position position="101"/>
    </location>
    <ligand>
        <name>Fe cation</name>
        <dbReference type="ChEBI" id="CHEBI:24875"/>
    </ligand>
</feature>
<name>A0A0M2NKF8_9FIRM</name>
<dbReference type="EMBL" id="LAYJ01000102">
    <property type="protein sequence ID" value="KKI50730.1"/>
    <property type="molecule type" value="Genomic_DNA"/>
</dbReference>
<evidence type="ECO:0000313" key="7">
    <source>
        <dbReference type="Proteomes" id="UP000034076"/>
    </source>
</evidence>
<dbReference type="Pfam" id="PF02678">
    <property type="entry name" value="Pirin"/>
    <property type="match status" value="1"/>
</dbReference>
<sequence>MLRYIDHTKMGRGIHGWLDSHFHFSFAEYYNPQNIQFGVLRVVNDDMVQPGTGFDTHPHQNMEILSYVVQGELTHADNMGNEQTLTRGQVQYMSAGTGVLHSEYNMGKDLLRFLQIWILPDASGYQPNYGDYRFKLEDRENRWLPIATGTDNGGSKAPIRIHADINAYASILGAGKSLAFMTGEDRQAYLVVVEGEAEIEGIRLGERDALEITGQDVTIKALRDTHMVVIEMAKA</sequence>
<dbReference type="InterPro" id="IPR012093">
    <property type="entry name" value="Pirin"/>
</dbReference>
<dbReference type="RefSeq" id="WP_046443699.1">
    <property type="nucleotide sequence ID" value="NZ_CAUERS010000091.1"/>
</dbReference>
<feature type="domain" description="Pirin N-terminal" evidence="4">
    <location>
        <begin position="13"/>
        <end position="118"/>
    </location>
</feature>
<reference evidence="6 7" key="1">
    <citation type="submission" date="2015-04" db="EMBL/GenBank/DDBJ databases">
        <title>Draft genome sequence of bacteremic isolate Catabacter hongkongensis type strain HKU16T.</title>
        <authorList>
            <person name="Lau S.K."/>
            <person name="Teng J.L."/>
            <person name="Huang Y."/>
            <person name="Curreem S.O."/>
            <person name="Tsui S.K."/>
            <person name="Woo P.C."/>
        </authorList>
    </citation>
    <scope>NUCLEOTIDE SEQUENCE [LARGE SCALE GENOMIC DNA]</scope>
    <source>
        <strain evidence="6 7">HKU16</strain>
    </source>
</reference>
<dbReference type="PIRSF" id="PIRSF006232">
    <property type="entry name" value="Pirin"/>
    <property type="match status" value="1"/>
</dbReference>
<evidence type="ECO:0000259" key="4">
    <source>
        <dbReference type="Pfam" id="PF02678"/>
    </source>
</evidence>
<comment type="similarity">
    <text evidence="1 3">Belongs to the pirin family.</text>
</comment>
<evidence type="ECO:0000256" key="2">
    <source>
        <dbReference type="PIRSR" id="PIRSR006232-1"/>
    </source>
</evidence>
<comment type="caution">
    <text evidence="6">The sequence shown here is derived from an EMBL/GenBank/DDBJ whole genome shotgun (WGS) entry which is preliminary data.</text>
</comment>
<dbReference type="PANTHER" id="PTHR43212">
    <property type="entry name" value="QUERCETIN 2,3-DIOXYGENASE"/>
    <property type="match status" value="1"/>
</dbReference>
<comment type="cofactor">
    <cofactor evidence="2">
        <name>Fe cation</name>
        <dbReference type="ChEBI" id="CHEBI:24875"/>
    </cofactor>
    <text evidence="2">Binds 1 Fe cation per subunit.</text>
</comment>
<dbReference type="InterPro" id="IPR003829">
    <property type="entry name" value="Pirin_N_dom"/>
</dbReference>
<feature type="binding site" evidence="2">
    <location>
        <position position="59"/>
    </location>
    <ligand>
        <name>Fe cation</name>
        <dbReference type="ChEBI" id="CHEBI:24875"/>
    </ligand>
</feature>
<dbReference type="SUPFAM" id="SSF51182">
    <property type="entry name" value="RmlC-like cupins"/>
    <property type="match status" value="1"/>
</dbReference>
<evidence type="ECO:0000259" key="5">
    <source>
        <dbReference type="Pfam" id="PF17954"/>
    </source>
</evidence>
<proteinExistence type="inferred from homology"/>
<dbReference type="PATRIC" id="fig|270498.16.peg.1112"/>
<dbReference type="OrthoDB" id="321327at2"/>
<feature type="domain" description="Quercetin 2,3-dioxygenase C-terminal cupin" evidence="5">
    <location>
        <begin position="154"/>
        <end position="232"/>
    </location>
</feature>
<dbReference type="Pfam" id="PF17954">
    <property type="entry name" value="Pirin_C_2"/>
    <property type="match status" value="1"/>
</dbReference>
<dbReference type="InterPro" id="IPR041602">
    <property type="entry name" value="Quercetinase_C"/>
</dbReference>
<keyword evidence="2" id="KW-0408">Iron</keyword>
<dbReference type="GO" id="GO:0046872">
    <property type="term" value="F:metal ion binding"/>
    <property type="evidence" value="ECO:0007669"/>
    <property type="project" value="UniProtKB-KW"/>
</dbReference>
<evidence type="ECO:0000256" key="1">
    <source>
        <dbReference type="ARBA" id="ARBA00008416"/>
    </source>
</evidence>
<feature type="binding site" evidence="2">
    <location>
        <position position="57"/>
    </location>
    <ligand>
        <name>Fe cation</name>
        <dbReference type="ChEBI" id="CHEBI:24875"/>
    </ligand>
</feature>
<gene>
    <name evidence="6" type="ORF">CHK_1845</name>
</gene>
<dbReference type="Gene3D" id="2.60.120.10">
    <property type="entry name" value="Jelly Rolls"/>
    <property type="match status" value="2"/>
</dbReference>
<dbReference type="STRING" id="270498.CHK_1845"/>
<evidence type="ECO:0000313" key="6">
    <source>
        <dbReference type="EMBL" id="KKI50730.1"/>
    </source>
</evidence>
<dbReference type="AlphaFoldDB" id="A0A0M2NKF8"/>
<protein>
    <submittedName>
        <fullName evidence="6">Pirin</fullName>
    </submittedName>
</protein>